<protein>
    <submittedName>
        <fullName evidence="3">Uncharacterized protein</fullName>
    </submittedName>
</protein>
<name>A0A813HHY3_POLGL</name>
<feature type="region of interest" description="Disordered" evidence="1">
    <location>
        <begin position="172"/>
        <end position="202"/>
    </location>
</feature>
<dbReference type="EMBL" id="CAJNNV010031637">
    <property type="protein sequence ID" value="CAE8637182.1"/>
    <property type="molecule type" value="Genomic_DNA"/>
</dbReference>
<reference evidence="3" key="1">
    <citation type="submission" date="2021-02" db="EMBL/GenBank/DDBJ databases">
        <authorList>
            <person name="Dougan E. K."/>
            <person name="Rhodes N."/>
            <person name="Thang M."/>
            <person name="Chan C."/>
        </authorList>
    </citation>
    <scope>NUCLEOTIDE SEQUENCE</scope>
</reference>
<dbReference type="Proteomes" id="UP000654075">
    <property type="component" value="Unassembled WGS sequence"/>
</dbReference>
<feature type="transmembrane region" description="Helical" evidence="2">
    <location>
        <begin position="55"/>
        <end position="72"/>
    </location>
</feature>
<gene>
    <name evidence="3" type="ORF">PGLA1383_LOCUS52571</name>
</gene>
<keyword evidence="2" id="KW-1133">Transmembrane helix</keyword>
<organism evidence="3 4">
    <name type="scientific">Polarella glacialis</name>
    <name type="common">Dinoflagellate</name>
    <dbReference type="NCBI Taxonomy" id="89957"/>
    <lineage>
        <taxon>Eukaryota</taxon>
        <taxon>Sar</taxon>
        <taxon>Alveolata</taxon>
        <taxon>Dinophyceae</taxon>
        <taxon>Suessiales</taxon>
        <taxon>Suessiaceae</taxon>
        <taxon>Polarella</taxon>
    </lineage>
</organism>
<dbReference type="OrthoDB" id="10375969at2759"/>
<proteinExistence type="predicted"/>
<evidence type="ECO:0000313" key="4">
    <source>
        <dbReference type="Proteomes" id="UP000654075"/>
    </source>
</evidence>
<evidence type="ECO:0000313" key="3">
    <source>
        <dbReference type="EMBL" id="CAE8637182.1"/>
    </source>
</evidence>
<keyword evidence="2" id="KW-0812">Transmembrane</keyword>
<comment type="caution">
    <text evidence="3">The sequence shown here is derived from an EMBL/GenBank/DDBJ whole genome shotgun (WGS) entry which is preliminary data.</text>
</comment>
<dbReference type="AlphaFoldDB" id="A0A813HHY3"/>
<accession>A0A813HHY3</accession>
<evidence type="ECO:0000256" key="1">
    <source>
        <dbReference type="SAM" id="MobiDB-lite"/>
    </source>
</evidence>
<feature type="compositionally biased region" description="Polar residues" evidence="1">
    <location>
        <begin position="178"/>
        <end position="188"/>
    </location>
</feature>
<keyword evidence="4" id="KW-1185">Reference proteome</keyword>
<feature type="transmembrane region" description="Helical" evidence="2">
    <location>
        <begin position="129"/>
        <end position="150"/>
    </location>
</feature>
<evidence type="ECO:0000256" key="2">
    <source>
        <dbReference type="SAM" id="Phobius"/>
    </source>
</evidence>
<sequence>MVMPMQTPGMQMQGPAPPEAAGAIKNLKRSVVGMLGMCAGRLFFAMAQGLLGVDLFGILDMLMGGVIGIWLLKDDEHFEKYHKMMAGGPCAQCEQQGMGGMQCLMPFMMITAMNLVFDVLLRISTVGIMPYGLFLLGSCVTQGAAVYFAYETYKIIRDLSLPEGNVEMGSGRGGFVQQGDNSAPTQPQAWVPFEGSGNRLGG</sequence>
<keyword evidence="2" id="KW-0472">Membrane</keyword>